<comment type="caution">
    <text evidence="9">The sequence shown here is derived from an EMBL/GenBank/DDBJ whole genome shotgun (WGS) entry which is preliminary data.</text>
</comment>
<keyword evidence="10" id="KW-1185">Reference proteome</keyword>
<evidence type="ECO:0000256" key="2">
    <source>
        <dbReference type="ARBA" id="ARBA00022553"/>
    </source>
</evidence>
<dbReference type="InterPro" id="IPR011006">
    <property type="entry name" value="CheY-like_superfamily"/>
</dbReference>
<evidence type="ECO:0000256" key="3">
    <source>
        <dbReference type="ARBA" id="ARBA00023015"/>
    </source>
</evidence>
<keyword evidence="4 9" id="KW-0238">DNA-binding</keyword>
<evidence type="ECO:0000313" key="9">
    <source>
        <dbReference type="EMBL" id="PYZ96708.1"/>
    </source>
</evidence>
<dbReference type="Pfam" id="PF00072">
    <property type="entry name" value="Response_reg"/>
    <property type="match status" value="1"/>
</dbReference>
<dbReference type="InterPro" id="IPR016032">
    <property type="entry name" value="Sig_transdc_resp-reg_C-effctor"/>
</dbReference>
<dbReference type="SUPFAM" id="SSF46894">
    <property type="entry name" value="C-terminal effector domain of the bipartite response regulators"/>
    <property type="match status" value="1"/>
</dbReference>
<dbReference type="AlphaFoldDB" id="A0A2W0HSX4"/>
<sequence>MKILIADDDPLVCRSLSMLLSREADMTVTETVSNGAEAMAACKKHLPDVILMDIQMPEMDGIQATRRIKESWPEIRIMMLTTFKDEQNIRLALVAGAEGYLIKSTQVSSMAHQIRTLASGASVLDADVLKQLSGRPQGAKKESADPLTPREKDISALVAEGLSNREIAARLYISEGTVRNTLSVILEKLQLRDRTQLAIHHWKR</sequence>
<gene>
    <name evidence="9" type="ORF">CR205_13515</name>
</gene>
<name>A0A2W0HSX4_9BACI</name>
<dbReference type="RefSeq" id="WP_110520645.1">
    <property type="nucleotide sequence ID" value="NZ_PDOF01000002.1"/>
</dbReference>
<dbReference type="PANTHER" id="PTHR43214">
    <property type="entry name" value="TWO-COMPONENT RESPONSE REGULATOR"/>
    <property type="match status" value="1"/>
</dbReference>
<dbReference type="Pfam" id="PF00196">
    <property type="entry name" value="GerE"/>
    <property type="match status" value="1"/>
</dbReference>
<dbReference type="PRINTS" id="PR00038">
    <property type="entry name" value="HTHLUXR"/>
</dbReference>
<feature type="modified residue" description="4-aspartylphosphate" evidence="6">
    <location>
        <position position="53"/>
    </location>
</feature>
<comment type="subcellular location">
    <subcellularLocation>
        <location evidence="1">Cytoplasm</location>
    </subcellularLocation>
</comment>
<dbReference type="GO" id="GO:0006355">
    <property type="term" value="P:regulation of DNA-templated transcription"/>
    <property type="evidence" value="ECO:0007669"/>
    <property type="project" value="InterPro"/>
</dbReference>
<dbReference type="Gene3D" id="3.40.50.2300">
    <property type="match status" value="1"/>
</dbReference>
<dbReference type="InterPro" id="IPR039420">
    <property type="entry name" value="WalR-like"/>
</dbReference>
<keyword evidence="5" id="KW-0804">Transcription</keyword>
<dbReference type="SMART" id="SM00421">
    <property type="entry name" value="HTH_LUXR"/>
    <property type="match status" value="1"/>
</dbReference>
<dbReference type="SMART" id="SM00448">
    <property type="entry name" value="REC"/>
    <property type="match status" value="1"/>
</dbReference>
<dbReference type="Proteomes" id="UP000248066">
    <property type="component" value="Unassembled WGS sequence"/>
</dbReference>
<evidence type="ECO:0000256" key="6">
    <source>
        <dbReference type="PROSITE-ProRule" id="PRU00169"/>
    </source>
</evidence>
<dbReference type="EMBL" id="PDOF01000002">
    <property type="protein sequence ID" value="PYZ96708.1"/>
    <property type="molecule type" value="Genomic_DNA"/>
</dbReference>
<dbReference type="PANTHER" id="PTHR43214:SF43">
    <property type="entry name" value="TWO-COMPONENT RESPONSE REGULATOR"/>
    <property type="match status" value="1"/>
</dbReference>
<dbReference type="GO" id="GO:0005737">
    <property type="term" value="C:cytoplasm"/>
    <property type="evidence" value="ECO:0007669"/>
    <property type="project" value="UniProtKB-SubCell"/>
</dbReference>
<dbReference type="OrthoDB" id="9780153at2"/>
<dbReference type="GO" id="GO:0003677">
    <property type="term" value="F:DNA binding"/>
    <property type="evidence" value="ECO:0007669"/>
    <property type="project" value="UniProtKB-KW"/>
</dbReference>
<evidence type="ECO:0000259" key="8">
    <source>
        <dbReference type="PROSITE" id="PS50110"/>
    </source>
</evidence>
<accession>A0A2W0HSX4</accession>
<evidence type="ECO:0000256" key="5">
    <source>
        <dbReference type="ARBA" id="ARBA00023163"/>
    </source>
</evidence>
<evidence type="ECO:0000259" key="7">
    <source>
        <dbReference type="PROSITE" id="PS50043"/>
    </source>
</evidence>
<dbReference type="InterPro" id="IPR000792">
    <property type="entry name" value="Tscrpt_reg_LuxR_C"/>
</dbReference>
<dbReference type="CDD" id="cd17535">
    <property type="entry name" value="REC_NarL-like"/>
    <property type="match status" value="1"/>
</dbReference>
<feature type="domain" description="HTH luxR-type" evidence="7">
    <location>
        <begin position="140"/>
        <end position="204"/>
    </location>
</feature>
<dbReference type="InterPro" id="IPR058245">
    <property type="entry name" value="NreC/VraR/RcsB-like_REC"/>
</dbReference>
<dbReference type="InterPro" id="IPR001789">
    <property type="entry name" value="Sig_transdc_resp-reg_receiver"/>
</dbReference>
<dbReference type="CDD" id="cd06170">
    <property type="entry name" value="LuxR_C_like"/>
    <property type="match status" value="1"/>
</dbReference>
<organism evidence="9 10">
    <name type="scientific">Alteribacter lacisalsi</name>
    <dbReference type="NCBI Taxonomy" id="2045244"/>
    <lineage>
        <taxon>Bacteria</taxon>
        <taxon>Bacillati</taxon>
        <taxon>Bacillota</taxon>
        <taxon>Bacilli</taxon>
        <taxon>Bacillales</taxon>
        <taxon>Bacillaceae</taxon>
        <taxon>Alteribacter</taxon>
    </lineage>
</organism>
<keyword evidence="2 6" id="KW-0597">Phosphoprotein</keyword>
<evidence type="ECO:0000256" key="4">
    <source>
        <dbReference type="ARBA" id="ARBA00023125"/>
    </source>
</evidence>
<dbReference type="GO" id="GO:0000160">
    <property type="term" value="P:phosphorelay signal transduction system"/>
    <property type="evidence" value="ECO:0007669"/>
    <property type="project" value="InterPro"/>
</dbReference>
<proteinExistence type="predicted"/>
<evidence type="ECO:0000313" key="10">
    <source>
        <dbReference type="Proteomes" id="UP000248066"/>
    </source>
</evidence>
<keyword evidence="3" id="KW-0805">Transcription regulation</keyword>
<dbReference type="PROSITE" id="PS50110">
    <property type="entry name" value="RESPONSE_REGULATORY"/>
    <property type="match status" value="1"/>
</dbReference>
<protein>
    <submittedName>
        <fullName evidence="9">DNA-binding response regulator</fullName>
    </submittedName>
</protein>
<dbReference type="SUPFAM" id="SSF52172">
    <property type="entry name" value="CheY-like"/>
    <property type="match status" value="1"/>
</dbReference>
<reference evidence="9 10" key="1">
    <citation type="submission" date="2017-10" db="EMBL/GenBank/DDBJ databases">
        <title>Bacillus sp. nov., a halophilic bacterium isolated from a Yangshapao Lake.</title>
        <authorList>
            <person name="Wang H."/>
        </authorList>
    </citation>
    <scope>NUCLEOTIDE SEQUENCE [LARGE SCALE GENOMIC DNA]</scope>
    <source>
        <strain evidence="9 10">YSP-3</strain>
    </source>
</reference>
<evidence type="ECO:0000256" key="1">
    <source>
        <dbReference type="ARBA" id="ARBA00004496"/>
    </source>
</evidence>
<dbReference type="PROSITE" id="PS50043">
    <property type="entry name" value="HTH_LUXR_2"/>
    <property type="match status" value="1"/>
</dbReference>
<feature type="domain" description="Response regulatory" evidence="8">
    <location>
        <begin position="2"/>
        <end position="118"/>
    </location>
</feature>